<comment type="caution">
    <text evidence="1">The sequence shown here is derived from an EMBL/GenBank/DDBJ whole genome shotgun (WGS) entry which is preliminary data.</text>
</comment>
<sequence length="104" mass="11349">MTNQTCLRARLFSRQLRRYTPAGEPSVRLGLTYEGQVVENGLPRTVKLDIQALALGDLLVTRIESLALDSELTATGFLSNGLRGKGIVLRLTAVEAHPQTDTLT</sequence>
<evidence type="ECO:0000313" key="2">
    <source>
        <dbReference type="Proteomes" id="UP001364695"/>
    </source>
</evidence>
<name>A0ACC6P398_9BURK</name>
<accession>A0ACC6P398</accession>
<reference evidence="1" key="1">
    <citation type="submission" date="2023-10" db="EMBL/GenBank/DDBJ databases">
        <title>Amphibacter perezi, gen. nov., sp. nov. a novel taxa of the family Comamonadaceae, class Betaproteobacteria isolated from the skin microbiota of Pelophylax perezi from different populations.</title>
        <authorList>
            <person name="Costa S."/>
            <person name="Proenca D.N."/>
            <person name="Lopes I."/>
            <person name="Morais P.V."/>
        </authorList>
    </citation>
    <scope>NUCLEOTIDE SEQUENCE</scope>
    <source>
        <strain evidence="1">SL12-8</strain>
    </source>
</reference>
<proteinExistence type="predicted"/>
<protein>
    <submittedName>
        <fullName evidence="1">Primosomal replication protein N</fullName>
    </submittedName>
</protein>
<keyword evidence="2" id="KW-1185">Reference proteome</keyword>
<organism evidence="1 2">
    <name type="scientific">Amphibiibacter pelophylacis</name>
    <dbReference type="NCBI Taxonomy" id="1799477"/>
    <lineage>
        <taxon>Bacteria</taxon>
        <taxon>Pseudomonadati</taxon>
        <taxon>Pseudomonadota</taxon>
        <taxon>Betaproteobacteria</taxon>
        <taxon>Burkholderiales</taxon>
        <taxon>Sphaerotilaceae</taxon>
        <taxon>Amphibiibacter</taxon>
    </lineage>
</organism>
<evidence type="ECO:0000313" key="1">
    <source>
        <dbReference type="EMBL" id="MEJ7138684.1"/>
    </source>
</evidence>
<dbReference type="Proteomes" id="UP001364695">
    <property type="component" value="Unassembled WGS sequence"/>
</dbReference>
<gene>
    <name evidence="1" type="ORF">RV045_09635</name>
</gene>
<dbReference type="EMBL" id="JAWDIE010000014">
    <property type="protein sequence ID" value="MEJ7138684.1"/>
    <property type="molecule type" value="Genomic_DNA"/>
</dbReference>